<comment type="similarity">
    <text evidence="1">Belongs to the AAA ATPase family. BCS1 subfamily.</text>
</comment>
<feature type="region of interest" description="Disordered" evidence="2">
    <location>
        <begin position="207"/>
        <end position="229"/>
    </location>
</feature>
<dbReference type="InterPro" id="IPR050747">
    <property type="entry name" value="Mitochondrial_chaperone_BCS1"/>
</dbReference>
<accession>A0ABR2WHM8</accession>
<organism evidence="5 6">
    <name type="scientific">Basidiobolus ranarum</name>
    <dbReference type="NCBI Taxonomy" id="34480"/>
    <lineage>
        <taxon>Eukaryota</taxon>
        <taxon>Fungi</taxon>
        <taxon>Fungi incertae sedis</taxon>
        <taxon>Zoopagomycota</taxon>
        <taxon>Entomophthoromycotina</taxon>
        <taxon>Basidiobolomycetes</taxon>
        <taxon>Basidiobolales</taxon>
        <taxon>Basidiobolaceae</taxon>
        <taxon>Basidiobolus</taxon>
    </lineage>
</organism>
<keyword evidence="3" id="KW-1133">Transmembrane helix</keyword>
<evidence type="ECO:0000259" key="4">
    <source>
        <dbReference type="SMART" id="SM00382"/>
    </source>
</evidence>
<reference evidence="5 6" key="1">
    <citation type="submission" date="2023-04" db="EMBL/GenBank/DDBJ databases">
        <title>Genome of Basidiobolus ranarum AG-B5.</title>
        <authorList>
            <person name="Stajich J.E."/>
            <person name="Carter-House D."/>
            <person name="Gryganskyi A."/>
        </authorList>
    </citation>
    <scope>NUCLEOTIDE SEQUENCE [LARGE SCALE GENOMIC DNA]</scope>
    <source>
        <strain evidence="5 6">AG-B5</strain>
    </source>
</reference>
<feature type="domain" description="AAA+ ATPase" evidence="4">
    <location>
        <begin position="356"/>
        <end position="508"/>
    </location>
</feature>
<evidence type="ECO:0000256" key="2">
    <source>
        <dbReference type="SAM" id="MobiDB-lite"/>
    </source>
</evidence>
<evidence type="ECO:0000313" key="5">
    <source>
        <dbReference type="EMBL" id="KAK9761016.1"/>
    </source>
</evidence>
<dbReference type="InterPro" id="IPR003959">
    <property type="entry name" value="ATPase_AAA_core"/>
</dbReference>
<sequence>MAAPDKDIKESRKDGSIHLIHHSRTLESSNSFLQTDAIKNIWAPFTSLFSNSQINMMLMAWLPFKMEKYFSTGIMTVDMFIISALAAGIVALFNFLGYFAISASKYQPKSQTESIIVQVEPKFIGLYDELEHNEHHKALSWMISEKSKYLPKGLFLMVPEVDRFAKHNEDEDIRIPLFNVLPQDNETLYMRHKNDVYKVYFKEASDNDYQQPTDEEENEESTNSSSNKRKRNIRVLPSIMVELCYEFSTDSKIKIPPRTAMSDKRIQTPDDGNTDMNKVLDFIMTTTIEYLMVQKNEQVRSRYERGSCGWNAVQTLILSRGLDAVSLEKRNEDLLKLDLEVFLNDKEFYQQLGLPYRRGILLYGKPGTGKTSLVNAIASALNRDLYMINLKEIDSDASLNATFNSIPPNQIIVVEDCDTQSRVLHPRKQTTAAEPSDRNIFSEGFGTLCKNGGIDGTFSLATFLANLDGHCLAPGNIIILTTNHPEMLDPAIVRPGRMDLKMEMGYCSHYQIQKMYSSVMRNTEAKLEQAFLDECVPEGLLPPCEVMTCFVLYRRTHSTIPEKLSQLMYYRGILIPQYR</sequence>
<protein>
    <recommendedName>
        <fullName evidence="4">AAA+ ATPase domain-containing protein</fullName>
    </recommendedName>
</protein>
<evidence type="ECO:0000256" key="3">
    <source>
        <dbReference type="SAM" id="Phobius"/>
    </source>
</evidence>
<dbReference type="SMART" id="SM00382">
    <property type="entry name" value="AAA"/>
    <property type="match status" value="1"/>
</dbReference>
<dbReference type="Pfam" id="PF00004">
    <property type="entry name" value="AAA"/>
    <property type="match status" value="1"/>
</dbReference>
<name>A0ABR2WHM8_9FUNG</name>
<dbReference type="PANTHER" id="PTHR23070">
    <property type="entry name" value="BCS1 AAA-TYPE ATPASE"/>
    <property type="match status" value="1"/>
</dbReference>
<evidence type="ECO:0000256" key="1">
    <source>
        <dbReference type="ARBA" id="ARBA00007448"/>
    </source>
</evidence>
<dbReference type="InterPro" id="IPR027417">
    <property type="entry name" value="P-loop_NTPase"/>
</dbReference>
<keyword evidence="3" id="KW-0812">Transmembrane</keyword>
<proteinExistence type="inferred from homology"/>
<comment type="caution">
    <text evidence="5">The sequence shown here is derived from an EMBL/GenBank/DDBJ whole genome shotgun (WGS) entry which is preliminary data.</text>
</comment>
<dbReference type="EMBL" id="JASJQH010001632">
    <property type="protein sequence ID" value="KAK9761016.1"/>
    <property type="molecule type" value="Genomic_DNA"/>
</dbReference>
<dbReference type="Gene3D" id="3.40.50.300">
    <property type="entry name" value="P-loop containing nucleotide triphosphate hydrolases"/>
    <property type="match status" value="1"/>
</dbReference>
<dbReference type="InterPro" id="IPR003593">
    <property type="entry name" value="AAA+_ATPase"/>
</dbReference>
<dbReference type="Proteomes" id="UP001479436">
    <property type="component" value="Unassembled WGS sequence"/>
</dbReference>
<keyword evidence="3" id="KW-0472">Membrane</keyword>
<evidence type="ECO:0000313" key="6">
    <source>
        <dbReference type="Proteomes" id="UP001479436"/>
    </source>
</evidence>
<dbReference type="SUPFAM" id="SSF52540">
    <property type="entry name" value="P-loop containing nucleoside triphosphate hydrolases"/>
    <property type="match status" value="1"/>
</dbReference>
<feature type="transmembrane region" description="Helical" evidence="3">
    <location>
        <begin position="76"/>
        <end position="101"/>
    </location>
</feature>
<gene>
    <name evidence="5" type="ORF">K7432_014422</name>
</gene>
<keyword evidence="6" id="KW-1185">Reference proteome</keyword>